<protein>
    <recommendedName>
        <fullName evidence="1">Core domain-containing protein</fullName>
    </recommendedName>
</protein>
<dbReference type="Pfam" id="PF01521">
    <property type="entry name" value="Fe-S_biosyn"/>
    <property type="match status" value="1"/>
</dbReference>
<comment type="caution">
    <text evidence="2">The sequence shown here is derived from an EMBL/GenBank/DDBJ whole genome shotgun (WGS) entry which is preliminary data.</text>
</comment>
<accession>A0A0R1GV88</accession>
<proteinExistence type="predicted"/>
<organism evidence="2 3">
    <name type="scientific">Amylolactobacillus amylotrophicus DSM 20534</name>
    <dbReference type="NCBI Taxonomy" id="1423722"/>
    <lineage>
        <taxon>Bacteria</taxon>
        <taxon>Bacillati</taxon>
        <taxon>Bacillota</taxon>
        <taxon>Bacilli</taxon>
        <taxon>Lactobacillales</taxon>
        <taxon>Lactobacillaceae</taxon>
        <taxon>Amylolactobacillus</taxon>
    </lineage>
</organism>
<dbReference type="EMBL" id="AZCV01000002">
    <property type="protein sequence ID" value="KRK38237.1"/>
    <property type="molecule type" value="Genomic_DNA"/>
</dbReference>
<dbReference type="AlphaFoldDB" id="A0A0R1GV88"/>
<sequence>MELTIKPAAAEILKNKVAENQVMFLALNDGSTKYSKIGGTCTIGANFQFVVSDVLDPDYNIPVENNAGFTIYTAEPETTFLGDGLTLDGRWAMLSLKDNGGIIDGGVTISKNELVGVTASDMKELGGKIC</sequence>
<dbReference type="RefSeq" id="WP_054746185.1">
    <property type="nucleotide sequence ID" value="NZ_AZCV01000002.1"/>
</dbReference>
<dbReference type="Proteomes" id="UP000050909">
    <property type="component" value="Unassembled WGS sequence"/>
</dbReference>
<dbReference type="PATRIC" id="fig|1423722.3.peg.1034"/>
<dbReference type="InterPro" id="IPR035903">
    <property type="entry name" value="HesB-like_dom_sf"/>
</dbReference>
<evidence type="ECO:0000259" key="1">
    <source>
        <dbReference type="Pfam" id="PF01521"/>
    </source>
</evidence>
<evidence type="ECO:0000313" key="3">
    <source>
        <dbReference type="Proteomes" id="UP000050909"/>
    </source>
</evidence>
<evidence type="ECO:0000313" key="2">
    <source>
        <dbReference type="EMBL" id="KRK38237.1"/>
    </source>
</evidence>
<dbReference type="Gene3D" id="2.60.300.12">
    <property type="entry name" value="HesB-like domain"/>
    <property type="match status" value="1"/>
</dbReference>
<keyword evidence="3" id="KW-1185">Reference proteome</keyword>
<dbReference type="SUPFAM" id="SSF89360">
    <property type="entry name" value="HesB-like domain"/>
    <property type="match status" value="1"/>
</dbReference>
<name>A0A0R1GV88_9LACO</name>
<gene>
    <name evidence="2" type="ORF">FC62_GL001017</name>
</gene>
<dbReference type="InterPro" id="IPR000361">
    <property type="entry name" value="ATAP_core_dom"/>
</dbReference>
<reference evidence="2 3" key="1">
    <citation type="journal article" date="2015" name="Genome Announc.">
        <title>Expanding the biotechnology potential of lactobacilli through comparative genomics of 213 strains and associated genera.</title>
        <authorList>
            <person name="Sun Z."/>
            <person name="Harris H.M."/>
            <person name="McCann A."/>
            <person name="Guo C."/>
            <person name="Argimon S."/>
            <person name="Zhang W."/>
            <person name="Yang X."/>
            <person name="Jeffery I.B."/>
            <person name="Cooney J.C."/>
            <person name="Kagawa T.F."/>
            <person name="Liu W."/>
            <person name="Song Y."/>
            <person name="Salvetti E."/>
            <person name="Wrobel A."/>
            <person name="Rasinkangas P."/>
            <person name="Parkhill J."/>
            <person name="Rea M.C."/>
            <person name="O'Sullivan O."/>
            <person name="Ritari J."/>
            <person name="Douillard F.P."/>
            <person name="Paul Ross R."/>
            <person name="Yang R."/>
            <person name="Briner A.E."/>
            <person name="Felis G.E."/>
            <person name="de Vos W.M."/>
            <person name="Barrangou R."/>
            <person name="Klaenhammer T.R."/>
            <person name="Caufield P.W."/>
            <person name="Cui Y."/>
            <person name="Zhang H."/>
            <person name="O'Toole P.W."/>
        </authorList>
    </citation>
    <scope>NUCLEOTIDE SEQUENCE [LARGE SCALE GENOMIC DNA]</scope>
    <source>
        <strain evidence="2 3">DSM 20534</strain>
    </source>
</reference>
<feature type="domain" description="Core" evidence="1">
    <location>
        <begin position="1"/>
        <end position="110"/>
    </location>
</feature>